<name>A0AA38IE57_9CUCU</name>
<reference evidence="1" key="1">
    <citation type="journal article" date="2023" name="G3 (Bethesda)">
        <title>Whole genome assemblies of Zophobas morio and Tenebrio molitor.</title>
        <authorList>
            <person name="Kaur S."/>
            <person name="Stinson S.A."/>
            <person name="diCenzo G.C."/>
        </authorList>
    </citation>
    <scope>NUCLEOTIDE SEQUENCE</scope>
    <source>
        <strain evidence="1">QUZm001</strain>
    </source>
</reference>
<evidence type="ECO:0000313" key="1">
    <source>
        <dbReference type="EMBL" id="KAJ3654932.1"/>
    </source>
</evidence>
<keyword evidence="2" id="KW-1185">Reference proteome</keyword>
<gene>
    <name evidence="1" type="ORF">Zmor_014083</name>
</gene>
<dbReference type="Proteomes" id="UP001168821">
    <property type="component" value="Unassembled WGS sequence"/>
</dbReference>
<sequence>MISIEYHLKNELEKSVHKCLEDRMKTIEDRMKIFDKTIKNAATTGSCNVTSASRTIQPPIYDGQISWSSYKKQFVAAAKANSSEEEQETTVLVPLPLRGAVSDEDISKYIYIIVLEKSLYPIKLY</sequence>
<evidence type="ECO:0000313" key="2">
    <source>
        <dbReference type="Proteomes" id="UP001168821"/>
    </source>
</evidence>
<comment type="caution">
    <text evidence="1">The sequence shown here is derived from an EMBL/GenBank/DDBJ whole genome shotgun (WGS) entry which is preliminary data.</text>
</comment>
<dbReference type="EMBL" id="JALNTZ010000004">
    <property type="protein sequence ID" value="KAJ3654932.1"/>
    <property type="molecule type" value="Genomic_DNA"/>
</dbReference>
<dbReference type="AlphaFoldDB" id="A0AA38IE57"/>
<accession>A0AA38IE57</accession>
<protein>
    <submittedName>
        <fullName evidence="1">Uncharacterized protein</fullName>
    </submittedName>
</protein>
<proteinExistence type="predicted"/>
<organism evidence="1 2">
    <name type="scientific">Zophobas morio</name>
    <dbReference type="NCBI Taxonomy" id="2755281"/>
    <lineage>
        <taxon>Eukaryota</taxon>
        <taxon>Metazoa</taxon>
        <taxon>Ecdysozoa</taxon>
        <taxon>Arthropoda</taxon>
        <taxon>Hexapoda</taxon>
        <taxon>Insecta</taxon>
        <taxon>Pterygota</taxon>
        <taxon>Neoptera</taxon>
        <taxon>Endopterygota</taxon>
        <taxon>Coleoptera</taxon>
        <taxon>Polyphaga</taxon>
        <taxon>Cucujiformia</taxon>
        <taxon>Tenebrionidae</taxon>
        <taxon>Zophobas</taxon>
    </lineage>
</organism>